<sequence>MLIMSWIALTAISFVFFIYRLNGVTHHICHYIKRSYPKVYEECERIGSKMGDAKKGTEVMLMESFNTGDISHLNDANLQQFRQQLTRLKVSLAISPWLLMVLMDVLSGYW</sequence>
<keyword evidence="3" id="KW-1185">Reference proteome</keyword>
<proteinExistence type="predicted"/>
<evidence type="ECO:0008006" key="4">
    <source>
        <dbReference type="Google" id="ProtNLM"/>
    </source>
</evidence>
<dbReference type="RefSeq" id="WP_188739541.1">
    <property type="nucleotide sequence ID" value="NZ_BMII01000018.1"/>
</dbReference>
<keyword evidence="1" id="KW-0472">Membrane</keyword>
<comment type="caution">
    <text evidence="2">The sequence shown here is derived from an EMBL/GenBank/DDBJ whole genome shotgun (WGS) entry which is preliminary data.</text>
</comment>
<reference evidence="3" key="1">
    <citation type="journal article" date="2019" name="Int. J. Syst. Evol. Microbiol.">
        <title>The Global Catalogue of Microorganisms (GCM) 10K type strain sequencing project: providing services to taxonomists for standard genome sequencing and annotation.</title>
        <authorList>
            <consortium name="The Broad Institute Genomics Platform"/>
            <consortium name="The Broad Institute Genome Sequencing Center for Infectious Disease"/>
            <person name="Wu L."/>
            <person name="Ma J."/>
        </authorList>
    </citation>
    <scope>NUCLEOTIDE SEQUENCE [LARGE SCALE GENOMIC DNA]</scope>
    <source>
        <strain evidence="3">CGMCC 1.15339</strain>
    </source>
</reference>
<organism evidence="2 3">
    <name type="scientific">Shewanella inventionis</name>
    <dbReference type="NCBI Taxonomy" id="1738770"/>
    <lineage>
        <taxon>Bacteria</taxon>
        <taxon>Pseudomonadati</taxon>
        <taxon>Pseudomonadota</taxon>
        <taxon>Gammaproteobacteria</taxon>
        <taxon>Alteromonadales</taxon>
        <taxon>Shewanellaceae</taxon>
        <taxon>Shewanella</taxon>
    </lineage>
</organism>
<keyword evidence="1" id="KW-0812">Transmembrane</keyword>
<keyword evidence="1" id="KW-1133">Transmembrane helix</keyword>
<dbReference type="EMBL" id="BMII01000018">
    <property type="protein sequence ID" value="GGB61948.1"/>
    <property type="molecule type" value="Genomic_DNA"/>
</dbReference>
<dbReference type="Proteomes" id="UP000617555">
    <property type="component" value="Unassembled WGS sequence"/>
</dbReference>
<feature type="transmembrane region" description="Helical" evidence="1">
    <location>
        <begin position="90"/>
        <end position="109"/>
    </location>
</feature>
<protein>
    <recommendedName>
        <fullName evidence="4">ABC transmembrane type-1 domain-containing protein</fullName>
    </recommendedName>
</protein>
<feature type="transmembrane region" description="Helical" evidence="1">
    <location>
        <begin position="6"/>
        <end position="24"/>
    </location>
</feature>
<evidence type="ECO:0000256" key="1">
    <source>
        <dbReference type="SAM" id="Phobius"/>
    </source>
</evidence>
<evidence type="ECO:0000313" key="3">
    <source>
        <dbReference type="Proteomes" id="UP000617555"/>
    </source>
</evidence>
<gene>
    <name evidence="2" type="ORF">GCM10011607_23400</name>
</gene>
<accession>A0ABQ1J7J2</accession>
<name>A0ABQ1J7J2_9GAMM</name>
<evidence type="ECO:0000313" key="2">
    <source>
        <dbReference type="EMBL" id="GGB61948.1"/>
    </source>
</evidence>